<feature type="transmembrane region" description="Helical" evidence="5">
    <location>
        <begin position="122"/>
        <end position="138"/>
    </location>
</feature>
<keyword evidence="8" id="KW-1185">Reference proteome</keyword>
<evidence type="ECO:0000256" key="3">
    <source>
        <dbReference type="ARBA" id="ARBA00022989"/>
    </source>
</evidence>
<dbReference type="STRING" id="1192034.CAP_3082"/>
<evidence type="ECO:0000313" key="7">
    <source>
        <dbReference type="EMBL" id="EYF05534.1"/>
    </source>
</evidence>
<keyword evidence="4 5" id="KW-0472">Membrane</keyword>
<evidence type="ECO:0000256" key="5">
    <source>
        <dbReference type="SAM" id="Phobius"/>
    </source>
</evidence>
<evidence type="ECO:0000256" key="4">
    <source>
        <dbReference type="ARBA" id="ARBA00023136"/>
    </source>
</evidence>
<name>A0A017T8J7_9BACT</name>
<comment type="caution">
    <text evidence="7">The sequence shown here is derived from an EMBL/GenBank/DDBJ whole genome shotgun (WGS) entry which is preliminary data.</text>
</comment>
<comment type="subcellular location">
    <subcellularLocation>
        <location evidence="1">Endomembrane system</location>
        <topology evidence="1">Multi-pass membrane protein</topology>
    </subcellularLocation>
</comment>
<dbReference type="InterPro" id="IPR011020">
    <property type="entry name" value="HTTM-like"/>
</dbReference>
<dbReference type="PANTHER" id="PTHR39535">
    <property type="entry name" value="SPORULATION-DELAYING PROTEIN SDPB"/>
    <property type="match status" value="1"/>
</dbReference>
<dbReference type="SMART" id="SM00752">
    <property type="entry name" value="HTTM"/>
    <property type="match status" value="1"/>
</dbReference>
<dbReference type="EMBL" id="ASRX01000022">
    <property type="protein sequence ID" value="EYF05534.1"/>
    <property type="molecule type" value="Genomic_DNA"/>
</dbReference>
<dbReference type="AlphaFoldDB" id="A0A017T8J7"/>
<organism evidence="7 8">
    <name type="scientific">Chondromyces apiculatus DSM 436</name>
    <dbReference type="NCBI Taxonomy" id="1192034"/>
    <lineage>
        <taxon>Bacteria</taxon>
        <taxon>Pseudomonadati</taxon>
        <taxon>Myxococcota</taxon>
        <taxon>Polyangia</taxon>
        <taxon>Polyangiales</taxon>
        <taxon>Polyangiaceae</taxon>
        <taxon>Chondromyces</taxon>
    </lineage>
</organism>
<dbReference type="eggNOG" id="COG3011">
    <property type="taxonomic scope" value="Bacteria"/>
</dbReference>
<feature type="transmembrane region" description="Helical" evidence="5">
    <location>
        <begin position="212"/>
        <end position="233"/>
    </location>
</feature>
<dbReference type="RefSeq" id="WP_156040857.1">
    <property type="nucleotide sequence ID" value="NZ_ASRX01000022.1"/>
</dbReference>
<dbReference type="GO" id="GO:0012505">
    <property type="term" value="C:endomembrane system"/>
    <property type="evidence" value="ECO:0007669"/>
    <property type="project" value="UniProtKB-SubCell"/>
</dbReference>
<evidence type="ECO:0000259" key="6">
    <source>
        <dbReference type="SMART" id="SM00752"/>
    </source>
</evidence>
<accession>A0A017T8J7</accession>
<dbReference type="OrthoDB" id="5479945at2"/>
<feature type="transmembrane region" description="Helical" evidence="5">
    <location>
        <begin position="150"/>
        <end position="176"/>
    </location>
</feature>
<reference evidence="7 8" key="1">
    <citation type="submission" date="2013-05" db="EMBL/GenBank/DDBJ databases">
        <title>Genome assembly of Chondromyces apiculatus DSM 436.</title>
        <authorList>
            <person name="Sharma G."/>
            <person name="Khatri I."/>
            <person name="Kaur C."/>
            <person name="Mayilraj S."/>
            <person name="Subramanian S."/>
        </authorList>
    </citation>
    <scope>NUCLEOTIDE SEQUENCE [LARGE SCALE GENOMIC DNA]</scope>
    <source>
        <strain evidence="7 8">DSM 436</strain>
    </source>
</reference>
<protein>
    <recommendedName>
        <fullName evidence="6">HTTM-like domain-containing protein</fullName>
    </recommendedName>
</protein>
<keyword evidence="2 5" id="KW-0812">Transmembrane</keyword>
<evidence type="ECO:0000313" key="8">
    <source>
        <dbReference type="Proteomes" id="UP000019678"/>
    </source>
</evidence>
<sequence>MCAAVRGRFALDPRSLTALRVGLGALTLADLAARAADLDRFYTDTGVLPRAALLDPEATLPPLSLHLAFGASTGVLTLFVLAGLFAAALVAGVWPRLAAFLSWLLAISLQHRNPALLSGGDQLLALLLLWCAFAPLDGRGARAVSLRGTAALPLVSVGTAALVAQVTLVHLCAGLLKLRESPAWRDGTALGLALQDVSVSRWGEALRAHPTLLAGLTWSVLALEIAGPLVLLLAPLRAGALRAFGVFALLALHAGIALCLEVGIFPAVSAVGLLALLPSCFWDRLRVPAVPRVRAAAPARWREALCILLATCSFATSLGSTWPPAQLPPRVVAALGWLGLDQGWSMYIDLREPSGWFTVRGVRTDGADILLLTEGAPRADARRYLNLRWHGYMGALARSASMRHLLASSLCREQLLQRIEITFSCLHFCGDDADVPPPPPLEIILCAAEPAGSPDLSLP</sequence>
<dbReference type="Proteomes" id="UP000019678">
    <property type="component" value="Unassembled WGS sequence"/>
</dbReference>
<proteinExistence type="predicted"/>
<keyword evidence="3 5" id="KW-1133">Transmembrane helix</keyword>
<feature type="domain" description="HTTM-like" evidence="6">
    <location>
        <begin position="8"/>
        <end position="281"/>
    </location>
</feature>
<evidence type="ECO:0000256" key="2">
    <source>
        <dbReference type="ARBA" id="ARBA00022692"/>
    </source>
</evidence>
<evidence type="ECO:0000256" key="1">
    <source>
        <dbReference type="ARBA" id="ARBA00004127"/>
    </source>
</evidence>
<dbReference type="PANTHER" id="PTHR39535:SF2">
    <property type="entry name" value="HTTM DOMAIN-CONTAINING PROTEIN"/>
    <property type="match status" value="1"/>
</dbReference>
<feature type="transmembrane region" description="Helical" evidence="5">
    <location>
        <begin position="240"/>
        <end position="258"/>
    </location>
</feature>
<gene>
    <name evidence="7" type="ORF">CAP_3082</name>
</gene>
<feature type="transmembrane region" description="Helical" evidence="5">
    <location>
        <begin position="63"/>
        <end position="86"/>
    </location>
</feature>
<dbReference type="InterPro" id="IPR052964">
    <property type="entry name" value="Sporulation_signal_mat"/>
</dbReference>